<dbReference type="PROSITE" id="PS50931">
    <property type="entry name" value="HTH_LYSR"/>
    <property type="match status" value="1"/>
</dbReference>
<evidence type="ECO:0000256" key="1">
    <source>
        <dbReference type="ARBA" id="ARBA00009437"/>
    </source>
</evidence>
<keyword evidence="6" id="KW-1185">Reference proteome</keyword>
<evidence type="ECO:0000256" key="2">
    <source>
        <dbReference type="ARBA" id="ARBA00023015"/>
    </source>
</evidence>
<evidence type="ECO:0000313" key="6">
    <source>
        <dbReference type="Proteomes" id="UP000436694"/>
    </source>
</evidence>
<dbReference type="EMBL" id="WIXK01000007">
    <property type="protein sequence ID" value="MQY43730.1"/>
    <property type="molecule type" value="Genomic_DNA"/>
</dbReference>
<dbReference type="Proteomes" id="UP000436694">
    <property type="component" value="Unassembled WGS sequence"/>
</dbReference>
<dbReference type="Pfam" id="PF00126">
    <property type="entry name" value="HTH_1"/>
    <property type="match status" value="1"/>
</dbReference>
<keyword evidence="2" id="KW-0805">Transcription regulation</keyword>
<gene>
    <name evidence="5" type="ORF">GG681_13875</name>
</gene>
<dbReference type="InterPro" id="IPR036390">
    <property type="entry name" value="WH_DNA-bd_sf"/>
</dbReference>
<dbReference type="Gene3D" id="1.10.10.10">
    <property type="entry name" value="Winged helix-like DNA-binding domain superfamily/Winged helix DNA-binding domain"/>
    <property type="match status" value="1"/>
</dbReference>
<dbReference type="PANTHER" id="PTHR30126">
    <property type="entry name" value="HTH-TYPE TRANSCRIPTIONAL REGULATOR"/>
    <property type="match status" value="1"/>
</dbReference>
<comment type="caution">
    <text evidence="5">The sequence shown here is derived from an EMBL/GenBank/DDBJ whole genome shotgun (WGS) entry which is preliminary data.</text>
</comment>
<dbReference type="GO" id="GO:0003700">
    <property type="term" value="F:DNA-binding transcription factor activity"/>
    <property type="evidence" value="ECO:0007669"/>
    <property type="project" value="InterPro"/>
</dbReference>
<dbReference type="InterPro" id="IPR000847">
    <property type="entry name" value="LysR_HTH_N"/>
</dbReference>
<dbReference type="GO" id="GO:0000976">
    <property type="term" value="F:transcription cis-regulatory region binding"/>
    <property type="evidence" value="ECO:0007669"/>
    <property type="project" value="TreeGrafter"/>
</dbReference>
<keyword evidence="3" id="KW-0804">Transcription</keyword>
<dbReference type="SUPFAM" id="SSF46785">
    <property type="entry name" value="Winged helix' DNA-binding domain"/>
    <property type="match status" value="1"/>
</dbReference>
<evidence type="ECO:0000313" key="5">
    <source>
        <dbReference type="EMBL" id="MQY43730.1"/>
    </source>
</evidence>
<feature type="domain" description="HTH lysR-type" evidence="4">
    <location>
        <begin position="48"/>
        <end position="104"/>
    </location>
</feature>
<evidence type="ECO:0000259" key="4">
    <source>
        <dbReference type="PROSITE" id="PS50931"/>
    </source>
</evidence>
<organism evidence="5 6">
    <name type="scientific">Tritonibacter aquimaris</name>
    <dbReference type="NCBI Taxonomy" id="2663379"/>
    <lineage>
        <taxon>Bacteria</taxon>
        <taxon>Pseudomonadati</taxon>
        <taxon>Pseudomonadota</taxon>
        <taxon>Alphaproteobacteria</taxon>
        <taxon>Rhodobacterales</taxon>
        <taxon>Paracoccaceae</taxon>
        <taxon>Tritonibacter</taxon>
    </lineage>
</organism>
<protein>
    <submittedName>
        <fullName evidence="5">LysR family transcriptional regulator</fullName>
    </submittedName>
</protein>
<proteinExistence type="inferred from homology"/>
<name>A0A844AMW0_9RHOB</name>
<dbReference type="PANTHER" id="PTHR30126:SF98">
    <property type="entry name" value="HTH-TYPE TRANSCRIPTIONAL ACTIVATOR BAUR"/>
    <property type="match status" value="1"/>
</dbReference>
<dbReference type="InterPro" id="IPR036388">
    <property type="entry name" value="WH-like_DNA-bd_sf"/>
</dbReference>
<dbReference type="AlphaFoldDB" id="A0A844AMW0"/>
<evidence type="ECO:0000256" key="3">
    <source>
        <dbReference type="ARBA" id="ARBA00023163"/>
    </source>
</evidence>
<comment type="similarity">
    <text evidence="1">Belongs to the LysR transcriptional regulatory family.</text>
</comment>
<sequence length="118" mass="12706">MFHQMAHGGIVCAWSIRRTCLLQKNTPTSQTNDSDRQIPVQLRLHDADLKLLQVFAHVADAGGLSPAQYGLNMSLSAISAAISNLETRMGFRLCERGRGGFQLTEGGKLASHGLNAAS</sequence>
<accession>A0A844AMW0</accession>
<reference evidence="5 6" key="1">
    <citation type="submission" date="2019-10" db="EMBL/GenBank/DDBJ databases">
        <title>Epibacterium sp. nov., isolated from seawater.</title>
        <authorList>
            <person name="Zhang X."/>
            <person name="Li N."/>
        </authorList>
    </citation>
    <scope>NUCLEOTIDE SEQUENCE [LARGE SCALE GENOMIC DNA]</scope>
    <source>
        <strain evidence="5 6">SM1969</strain>
    </source>
</reference>